<dbReference type="AlphaFoldDB" id="G4ZB29"/>
<feature type="transmembrane region" description="Helical" evidence="5">
    <location>
        <begin position="178"/>
        <end position="198"/>
    </location>
</feature>
<evidence type="ECO:0000256" key="4">
    <source>
        <dbReference type="ARBA" id="ARBA00023136"/>
    </source>
</evidence>
<organism evidence="7 8">
    <name type="scientific">Phytophthora sojae (strain P6497)</name>
    <name type="common">Soybean stem and root rot agent</name>
    <name type="synonym">Phytophthora megasperma f. sp. glycines</name>
    <dbReference type="NCBI Taxonomy" id="1094619"/>
    <lineage>
        <taxon>Eukaryota</taxon>
        <taxon>Sar</taxon>
        <taxon>Stramenopiles</taxon>
        <taxon>Oomycota</taxon>
        <taxon>Peronosporomycetes</taxon>
        <taxon>Peronosporales</taxon>
        <taxon>Peronosporaceae</taxon>
        <taxon>Phytophthora</taxon>
    </lineage>
</organism>
<dbReference type="PANTHER" id="PTHR22950:SF349">
    <property type="entry name" value="AMINO ACID TRANSPORTER TRANSMEMBRANE DOMAIN-CONTAINING PROTEIN"/>
    <property type="match status" value="1"/>
</dbReference>
<feature type="transmembrane region" description="Helical" evidence="5">
    <location>
        <begin position="122"/>
        <end position="140"/>
    </location>
</feature>
<feature type="transmembrane region" description="Helical" evidence="5">
    <location>
        <begin position="265"/>
        <end position="288"/>
    </location>
</feature>
<feature type="transmembrane region" description="Helical" evidence="5">
    <location>
        <begin position="210"/>
        <end position="231"/>
    </location>
</feature>
<dbReference type="GO" id="GO:0005774">
    <property type="term" value="C:vacuolar membrane"/>
    <property type="evidence" value="ECO:0007669"/>
    <property type="project" value="TreeGrafter"/>
</dbReference>
<protein>
    <recommendedName>
        <fullName evidence="6">Amino acid transporter transmembrane domain-containing protein</fullName>
    </recommendedName>
</protein>
<feature type="transmembrane region" description="Helical" evidence="5">
    <location>
        <begin position="37"/>
        <end position="64"/>
    </location>
</feature>
<feature type="transmembrane region" description="Helical" evidence="5">
    <location>
        <begin position="85"/>
        <end position="110"/>
    </location>
</feature>
<keyword evidence="3 5" id="KW-1133">Transmembrane helix</keyword>
<gene>
    <name evidence="7" type="ORF">PHYSODRAFT_256330</name>
</gene>
<dbReference type="InParanoid" id="G4ZB29"/>
<name>G4ZB29_PHYSP</name>
<keyword evidence="4 5" id="KW-0472">Membrane</keyword>
<proteinExistence type="predicted"/>
<dbReference type="GeneID" id="20638729"/>
<sequence>MAFITMEDAKASFNLFCCVYGIGTLSMPGNFSRAGPALGIVSMVFMAFANVYGATVICRVMLLAPTSVKTYGDLGEWVLGTRGRYLTVVVQMASCLIVPCVFLVLGGTLLDGLFPNAFSSTTWSVLMAVTVMPVCLVPTLKEGAGVAFADVIGIAVVVHGMCGHPSAPAPELHLQQVIRAFGSLALANGSGVVIPSIHRQHSDPKRMPRVVGVTIGTISVLFLVLASTAYSAVGCQISGYILWTIYPSSATGLTSLGFSPNWGAVVLAYLAMQVHITVAFSVILNPVFYLTERLVLGMHKRPVADVENNLLSYAEVSTPAEKPSPRSFSSVADTEKVQVGNAEAEAAEYHGANAIKYVGHFSALSDFVGASCITLNSTILPIVFLLKKKWGILPMWEKVAALAVVVVCFCLGCYVTVLTGEELFTPVDDDTEFPYCAPEYENVVYYNYTAAHEG</sequence>
<evidence type="ECO:0000313" key="8">
    <source>
        <dbReference type="Proteomes" id="UP000002640"/>
    </source>
</evidence>
<feature type="transmembrane region" description="Helical" evidence="5">
    <location>
        <begin position="237"/>
        <end position="258"/>
    </location>
</feature>
<accession>G4ZB29</accession>
<evidence type="ECO:0000256" key="2">
    <source>
        <dbReference type="ARBA" id="ARBA00022692"/>
    </source>
</evidence>
<feature type="transmembrane region" description="Helical" evidence="5">
    <location>
        <begin position="399"/>
        <end position="417"/>
    </location>
</feature>
<evidence type="ECO:0000256" key="3">
    <source>
        <dbReference type="ARBA" id="ARBA00022989"/>
    </source>
</evidence>
<dbReference type="Pfam" id="PF01490">
    <property type="entry name" value="Aa_trans"/>
    <property type="match status" value="1"/>
</dbReference>
<dbReference type="KEGG" id="psoj:PHYSODRAFT_256330"/>
<dbReference type="PANTHER" id="PTHR22950">
    <property type="entry name" value="AMINO ACID TRANSPORTER"/>
    <property type="match status" value="1"/>
</dbReference>
<keyword evidence="8" id="KW-1185">Reference proteome</keyword>
<evidence type="ECO:0000256" key="1">
    <source>
        <dbReference type="ARBA" id="ARBA00004141"/>
    </source>
</evidence>
<dbReference type="Proteomes" id="UP000002640">
    <property type="component" value="Unassembled WGS sequence"/>
</dbReference>
<feature type="domain" description="Amino acid transporter transmembrane" evidence="6">
    <location>
        <begin position="10"/>
        <end position="294"/>
    </location>
</feature>
<evidence type="ECO:0000313" key="7">
    <source>
        <dbReference type="EMBL" id="EGZ21248.1"/>
    </source>
</evidence>
<evidence type="ECO:0000259" key="6">
    <source>
        <dbReference type="Pfam" id="PF01490"/>
    </source>
</evidence>
<dbReference type="GO" id="GO:0015179">
    <property type="term" value="F:L-amino acid transmembrane transporter activity"/>
    <property type="evidence" value="ECO:0007669"/>
    <property type="project" value="TreeGrafter"/>
</dbReference>
<feature type="transmembrane region" description="Helical" evidence="5">
    <location>
        <begin position="147"/>
        <end position="166"/>
    </location>
</feature>
<feature type="transmembrane region" description="Helical" evidence="5">
    <location>
        <begin position="367"/>
        <end position="387"/>
    </location>
</feature>
<dbReference type="RefSeq" id="XP_009523965.1">
    <property type="nucleotide sequence ID" value="XM_009525670.1"/>
</dbReference>
<keyword evidence="2 5" id="KW-0812">Transmembrane</keyword>
<dbReference type="InterPro" id="IPR013057">
    <property type="entry name" value="AA_transpt_TM"/>
</dbReference>
<evidence type="ECO:0000256" key="5">
    <source>
        <dbReference type="SAM" id="Phobius"/>
    </source>
</evidence>
<feature type="transmembrane region" description="Helical" evidence="5">
    <location>
        <begin position="12"/>
        <end position="31"/>
    </location>
</feature>
<comment type="subcellular location">
    <subcellularLocation>
        <location evidence="1">Membrane</location>
        <topology evidence="1">Multi-pass membrane protein</topology>
    </subcellularLocation>
</comment>
<dbReference type="EMBL" id="JH159153">
    <property type="protein sequence ID" value="EGZ21248.1"/>
    <property type="molecule type" value="Genomic_DNA"/>
</dbReference>
<reference evidence="7 8" key="1">
    <citation type="journal article" date="2006" name="Science">
        <title>Phytophthora genome sequences uncover evolutionary origins and mechanisms of pathogenesis.</title>
        <authorList>
            <person name="Tyler B.M."/>
            <person name="Tripathy S."/>
            <person name="Zhang X."/>
            <person name="Dehal P."/>
            <person name="Jiang R.H."/>
            <person name="Aerts A."/>
            <person name="Arredondo F.D."/>
            <person name="Baxter L."/>
            <person name="Bensasson D."/>
            <person name="Beynon J.L."/>
            <person name="Chapman J."/>
            <person name="Damasceno C.M."/>
            <person name="Dorrance A.E."/>
            <person name="Dou D."/>
            <person name="Dickerman A.W."/>
            <person name="Dubchak I.L."/>
            <person name="Garbelotto M."/>
            <person name="Gijzen M."/>
            <person name="Gordon S.G."/>
            <person name="Govers F."/>
            <person name="Grunwald N.J."/>
            <person name="Huang W."/>
            <person name="Ivors K.L."/>
            <person name="Jones R.W."/>
            <person name="Kamoun S."/>
            <person name="Krampis K."/>
            <person name="Lamour K.H."/>
            <person name="Lee M.K."/>
            <person name="McDonald W.H."/>
            <person name="Medina M."/>
            <person name="Meijer H.J."/>
            <person name="Nordberg E.K."/>
            <person name="Maclean D.J."/>
            <person name="Ospina-Giraldo M.D."/>
            <person name="Morris P.F."/>
            <person name="Phuntumart V."/>
            <person name="Putnam N.H."/>
            <person name="Rash S."/>
            <person name="Rose J.K."/>
            <person name="Sakihama Y."/>
            <person name="Salamov A.A."/>
            <person name="Savidor A."/>
            <person name="Scheuring C.F."/>
            <person name="Smith B.M."/>
            <person name="Sobral B.W."/>
            <person name="Terry A."/>
            <person name="Torto-Alalibo T.A."/>
            <person name="Win J."/>
            <person name="Xu Z."/>
            <person name="Zhang H."/>
            <person name="Grigoriev I.V."/>
            <person name="Rokhsar D.S."/>
            <person name="Boore J.L."/>
        </authorList>
    </citation>
    <scope>NUCLEOTIDE SEQUENCE [LARGE SCALE GENOMIC DNA]</scope>
    <source>
        <strain evidence="7 8">P6497</strain>
    </source>
</reference>